<accession>A0A5N6MK90</accession>
<organism evidence="1 2">
    <name type="scientific">Mikania micrantha</name>
    <name type="common">bitter vine</name>
    <dbReference type="NCBI Taxonomy" id="192012"/>
    <lineage>
        <taxon>Eukaryota</taxon>
        <taxon>Viridiplantae</taxon>
        <taxon>Streptophyta</taxon>
        <taxon>Embryophyta</taxon>
        <taxon>Tracheophyta</taxon>
        <taxon>Spermatophyta</taxon>
        <taxon>Magnoliopsida</taxon>
        <taxon>eudicotyledons</taxon>
        <taxon>Gunneridae</taxon>
        <taxon>Pentapetalae</taxon>
        <taxon>asterids</taxon>
        <taxon>campanulids</taxon>
        <taxon>Asterales</taxon>
        <taxon>Asteraceae</taxon>
        <taxon>Asteroideae</taxon>
        <taxon>Heliantheae alliance</taxon>
        <taxon>Eupatorieae</taxon>
        <taxon>Mikania</taxon>
    </lineage>
</organism>
<keyword evidence="2" id="KW-1185">Reference proteome</keyword>
<comment type="caution">
    <text evidence="1">The sequence shown here is derived from an EMBL/GenBank/DDBJ whole genome shotgun (WGS) entry which is preliminary data.</text>
</comment>
<proteinExistence type="predicted"/>
<protein>
    <submittedName>
        <fullName evidence="1">Uncharacterized protein</fullName>
    </submittedName>
</protein>
<sequence>MLSCGLSKEAWGVTILELQWSTETLSVEEENAVELLSNLINAMNFTQAQIVGVGIWEKKRNKIVFEAKKPSVEHLMGEIKALSFLWVRNRAKMESSSWNNLCSFDLSSLDQT</sequence>
<reference evidence="1 2" key="1">
    <citation type="submission" date="2019-05" db="EMBL/GenBank/DDBJ databases">
        <title>Mikania micrantha, genome provides insights into the molecular mechanism of rapid growth.</title>
        <authorList>
            <person name="Liu B."/>
        </authorList>
    </citation>
    <scope>NUCLEOTIDE SEQUENCE [LARGE SCALE GENOMIC DNA]</scope>
    <source>
        <strain evidence="1">NLD-2019</strain>
        <tissue evidence="1">Leaf</tissue>
    </source>
</reference>
<evidence type="ECO:0000313" key="2">
    <source>
        <dbReference type="Proteomes" id="UP000326396"/>
    </source>
</evidence>
<dbReference type="Proteomes" id="UP000326396">
    <property type="component" value="Linkage Group LG5"/>
</dbReference>
<gene>
    <name evidence="1" type="ORF">E3N88_29719</name>
</gene>
<evidence type="ECO:0000313" key="1">
    <source>
        <dbReference type="EMBL" id="KAD3640496.1"/>
    </source>
</evidence>
<name>A0A5N6MK90_9ASTR</name>
<dbReference type="EMBL" id="SZYD01000015">
    <property type="protein sequence ID" value="KAD3640496.1"/>
    <property type="molecule type" value="Genomic_DNA"/>
</dbReference>
<dbReference type="AlphaFoldDB" id="A0A5N6MK90"/>